<dbReference type="Pfam" id="PF02645">
    <property type="entry name" value="DegV"/>
    <property type="match status" value="1"/>
</dbReference>
<sequence length="276" mass="30180">MIEIITDSTSDLSPELLERFHIKRLPLTVFVDNHEVKDGDMTLRELFDAVDRTGALPKTSAVPVVDFSEAFKAQNDVICIDISSQLSATYQNSVLAAAEVKDKRIATVDSLNLSTGIGLLVVKAAELRDQGRSFDEIVSEIRATVPKIHTSFTIDTLDYLYKGGRCSALANIFGSLLHIRPVIEVRSDGTMGVKEKIGGARKRALLSMVAEFNTLLPTIDLHRVFITHTGCDADAAFLESELRKLAKIDEICITYAGSTIASHCGPNTIGILYILK</sequence>
<dbReference type="InterPro" id="IPR050270">
    <property type="entry name" value="DegV_domain_contain"/>
</dbReference>
<accession>A0A0S7BMD0</accession>
<dbReference type="STRING" id="360412.LARV_02745"/>
<dbReference type="AlphaFoldDB" id="A0A0S7BMD0"/>
<dbReference type="PANTHER" id="PTHR33434:SF2">
    <property type="entry name" value="FATTY ACID-BINDING PROTEIN TM_1468"/>
    <property type="match status" value="1"/>
</dbReference>
<evidence type="ECO:0000256" key="1">
    <source>
        <dbReference type="ARBA" id="ARBA00023121"/>
    </source>
</evidence>
<evidence type="ECO:0000313" key="3">
    <source>
        <dbReference type="Proteomes" id="UP000055060"/>
    </source>
</evidence>
<dbReference type="PANTHER" id="PTHR33434">
    <property type="entry name" value="DEGV DOMAIN-CONTAINING PROTEIN DR_1986-RELATED"/>
    <property type="match status" value="1"/>
</dbReference>
<dbReference type="Gene3D" id="3.40.50.10170">
    <property type="match status" value="1"/>
</dbReference>
<dbReference type="NCBIfam" id="TIGR00762">
    <property type="entry name" value="DegV"/>
    <property type="match status" value="1"/>
</dbReference>
<gene>
    <name evidence="2" type="ORF">LARV_02745</name>
</gene>
<dbReference type="SUPFAM" id="SSF82549">
    <property type="entry name" value="DAK1/DegV-like"/>
    <property type="match status" value="1"/>
</dbReference>
<dbReference type="InterPro" id="IPR003797">
    <property type="entry name" value="DegV"/>
</dbReference>
<dbReference type="OrthoDB" id="9780660at2"/>
<dbReference type="EMBL" id="DF967972">
    <property type="protein sequence ID" value="GAP14965.1"/>
    <property type="molecule type" value="Genomic_DNA"/>
</dbReference>
<evidence type="ECO:0000313" key="2">
    <source>
        <dbReference type="EMBL" id="GAP14965.1"/>
    </source>
</evidence>
<reference evidence="2" key="1">
    <citation type="submission" date="2015-07" db="EMBL/GenBank/DDBJ databases">
        <title>Draft Genome Sequences of Anaerolinea thermolimosa IMO-1, Bellilinea caldifistulae GOMI-1, Leptolinea tardivitalis YMTK-2, Levilinea saccharolytica KIBI-1,Longilinea arvoryzae KOME-1, Previously Described as Members of the Anaerolineaceae (Chloroflexi).</title>
        <authorList>
            <person name="Sekiguchi Y."/>
            <person name="Ohashi A."/>
            <person name="Matsuura N."/>
            <person name="Tourlousse M.D."/>
        </authorList>
    </citation>
    <scope>NUCLEOTIDE SEQUENCE [LARGE SCALE GENOMIC DNA]</scope>
    <source>
        <strain evidence="2">KOME-1</strain>
    </source>
</reference>
<dbReference type="PROSITE" id="PS51482">
    <property type="entry name" value="DEGV"/>
    <property type="match status" value="1"/>
</dbReference>
<name>A0A0S7BMD0_9CHLR</name>
<dbReference type="RefSeq" id="WP_075074176.1">
    <property type="nucleotide sequence ID" value="NZ_DF967972.1"/>
</dbReference>
<keyword evidence="3" id="KW-1185">Reference proteome</keyword>
<organism evidence="2">
    <name type="scientific">Longilinea arvoryzae</name>
    <dbReference type="NCBI Taxonomy" id="360412"/>
    <lineage>
        <taxon>Bacteria</taxon>
        <taxon>Bacillati</taxon>
        <taxon>Chloroflexota</taxon>
        <taxon>Anaerolineae</taxon>
        <taxon>Anaerolineales</taxon>
        <taxon>Anaerolineaceae</taxon>
        <taxon>Longilinea</taxon>
    </lineage>
</organism>
<keyword evidence="1" id="KW-0446">Lipid-binding</keyword>
<proteinExistence type="predicted"/>
<dbReference type="Proteomes" id="UP000055060">
    <property type="component" value="Unassembled WGS sequence"/>
</dbReference>
<dbReference type="GO" id="GO:0008289">
    <property type="term" value="F:lipid binding"/>
    <property type="evidence" value="ECO:0007669"/>
    <property type="project" value="UniProtKB-KW"/>
</dbReference>
<dbReference type="InterPro" id="IPR043168">
    <property type="entry name" value="DegV_C"/>
</dbReference>
<protein>
    <submittedName>
        <fullName evidence="2">EDD domain protein, DegV family</fullName>
    </submittedName>
</protein>
<dbReference type="Gene3D" id="3.30.1180.10">
    <property type="match status" value="1"/>
</dbReference>